<dbReference type="Proteomes" id="UP000473854">
    <property type="component" value="Unassembled WGS sequence"/>
</dbReference>
<comment type="caution">
    <text evidence="2">The sequence shown here is derived from an EMBL/GenBank/DDBJ whole genome shotgun (WGS) entry which is preliminary data.</text>
</comment>
<proteinExistence type="predicted"/>
<name>A0A6L6GEA8_9GAMM</name>
<evidence type="ECO:0000313" key="3">
    <source>
        <dbReference type="Proteomes" id="UP000473854"/>
    </source>
</evidence>
<reference evidence="2 3" key="1">
    <citation type="submission" date="2019-11" db="EMBL/GenBank/DDBJ databases">
        <authorList>
            <person name="An D."/>
        </authorList>
    </citation>
    <scope>NUCLEOTIDE SEQUENCE [LARGE SCALE GENOMIC DNA]</scope>
    <source>
        <strain evidence="2 3">YIM 103518</strain>
    </source>
</reference>
<evidence type="ECO:0000313" key="2">
    <source>
        <dbReference type="EMBL" id="MTD10931.1"/>
    </source>
</evidence>
<protein>
    <submittedName>
        <fullName evidence="2">Uncharacterized protein</fullName>
    </submittedName>
</protein>
<evidence type="ECO:0000256" key="1">
    <source>
        <dbReference type="SAM" id="Phobius"/>
    </source>
</evidence>
<dbReference type="AlphaFoldDB" id="A0A6L6GEA8"/>
<organism evidence="2 3">
    <name type="scientific">Acinetobacter faecalis</name>
    <dbReference type="NCBI Taxonomy" id="2665161"/>
    <lineage>
        <taxon>Bacteria</taxon>
        <taxon>Pseudomonadati</taxon>
        <taxon>Pseudomonadota</taxon>
        <taxon>Gammaproteobacteria</taxon>
        <taxon>Moraxellales</taxon>
        <taxon>Moraxellaceae</taxon>
        <taxon>Acinetobacter</taxon>
    </lineage>
</organism>
<keyword evidence="1" id="KW-0812">Transmembrane</keyword>
<keyword evidence="1" id="KW-0472">Membrane</keyword>
<sequence length="254" mass="30287">MNSTYETSIKKICSKRPNDELIRRNFSFLHSQSFSINSFSCFTNENEYYYIENINDIRVFKFEKDDEDHGNHHNYFIKSLMILIAINTYKKELEIIRESNLKMKKKSDLLKIKNNILKANILDFQINRLFQELNLESRNNYIFHAIKKYNFKSVSTISNTEYDIEFQNRVNFYSELLRKNSESLKKLLELEFNSKTTETNYLLQNRMKWLTIATVFLALASLLVTIISADKTNIEETWKNLKTYPNSISRITNK</sequence>
<feature type="transmembrane region" description="Helical" evidence="1">
    <location>
        <begin position="209"/>
        <end position="229"/>
    </location>
</feature>
<keyword evidence="1" id="KW-1133">Transmembrane helix</keyword>
<accession>A0A6L6GEA8</accession>
<dbReference type="EMBL" id="WLYL01000013">
    <property type="protein sequence ID" value="MTD10931.1"/>
    <property type="molecule type" value="Genomic_DNA"/>
</dbReference>
<gene>
    <name evidence="2" type="ORF">GIX10_05650</name>
</gene>